<sequence length="319" mass="36003">MSLMARVRKYCNFMHSKVAIFIWVISLFFFFSSFHMLRNNSSLHNSTSTLGASISNTEKRTRMYDKMARDLDEHGPAFLKHGKTSQSLSLDDLFTVKDGVVTPNPRPANPLVRANVLYLSPEYSIPISNAVQNVFSPYFDGAIWFQNSSLYHFSMFHASHHISPVPATPEEIETEANAVKNIVKSLCPLKIVLERVILTSTGVLLGCWQVSSGSDPTTIRAKLRSVLPRAPEKQLYDAAILHTSFARLLGPPRVLNKELYKTSDDVQMFHELVARLNNEIRGFQAAVTELWYVEELDVLALALNGRMKVRRLQLSCSQV</sequence>
<organism evidence="1 2">
    <name type="scientific">Saponaria officinalis</name>
    <name type="common">Common soapwort</name>
    <name type="synonym">Lychnis saponaria</name>
    <dbReference type="NCBI Taxonomy" id="3572"/>
    <lineage>
        <taxon>Eukaryota</taxon>
        <taxon>Viridiplantae</taxon>
        <taxon>Streptophyta</taxon>
        <taxon>Embryophyta</taxon>
        <taxon>Tracheophyta</taxon>
        <taxon>Spermatophyta</taxon>
        <taxon>Magnoliopsida</taxon>
        <taxon>eudicotyledons</taxon>
        <taxon>Gunneridae</taxon>
        <taxon>Pentapetalae</taxon>
        <taxon>Caryophyllales</taxon>
        <taxon>Caryophyllaceae</taxon>
        <taxon>Caryophylleae</taxon>
        <taxon>Saponaria</taxon>
    </lineage>
</organism>
<evidence type="ECO:0000313" key="1">
    <source>
        <dbReference type="EMBL" id="KAK9684562.1"/>
    </source>
</evidence>
<dbReference type="PANTHER" id="PTHR37204">
    <property type="entry name" value="TRANSMEMBRANE PROTEIN"/>
    <property type="match status" value="1"/>
</dbReference>
<evidence type="ECO:0008006" key="3">
    <source>
        <dbReference type="Google" id="ProtNLM"/>
    </source>
</evidence>
<keyword evidence="2" id="KW-1185">Reference proteome</keyword>
<proteinExistence type="predicted"/>
<accession>A0AAW1I5H6</accession>
<evidence type="ECO:0000313" key="2">
    <source>
        <dbReference type="Proteomes" id="UP001443914"/>
    </source>
</evidence>
<dbReference type="Proteomes" id="UP001443914">
    <property type="component" value="Unassembled WGS sequence"/>
</dbReference>
<name>A0AAW1I5H6_SAPOF</name>
<dbReference type="AlphaFoldDB" id="A0AAW1I5H6"/>
<dbReference type="EMBL" id="JBDFQZ010000010">
    <property type="protein sequence ID" value="KAK9684562.1"/>
    <property type="molecule type" value="Genomic_DNA"/>
</dbReference>
<reference evidence="1" key="1">
    <citation type="submission" date="2024-03" db="EMBL/GenBank/DDBJ databases">
        <title>WGS assembly of Saponaria officinalis var. Norfolk2.</title>
        <authorList>
            <person name="Jenkins J."/>
            <person name="Shu S."/>
            <person name="Grimwood J."/>
            <person name="Barry K."/>
            <person name="Goodstein D."/>
            <person name="Schmutz J."/>
            <person name="Leebens-Mack J."/>
            <person name="Osbourn A."/>
        </authorList>
    </citation>
    <scope>NUCLEOTIDE SEQUENCE [LARGE SCALE GENOMIC DNA]</scope>
    <source>
        <strain evidence="1">JIC</strain>
    </source>
</reference>
<gene>
    <name evidence="1" type="ORF">RND81_10G218500</name>
</gene>
<comment type="caution">
    <text evidence="1">The sequence shown here is derived from an EMBL/GenBank/DDBJ whole genome shotgun (WGS) entry which is preliminary data.</text>
</comment>
<dbReference type="PANTHER" id="PTHR37204:SF1">
    <property type="entry name" value="TRANSMEMBRANE PROTEIN"/>
    <property type="match status" value="1"/>
</dbReference>
<protein>
    <recommendedName>
        <fullName evidence="3">Transmembrane protein</fullName>
    </recommendedName>
</protein>